<protein>
    <submittedName>
        <fullName evidence="1">Uncharacterized protein</fullName>
    </submittedName>
</protein>
<accession>A0A6C0D796</accession>
<sequence>MKSQGGHDFVTIYDGNFRHLDTIEKYSKVIVLDLDETIGDFTEMIILWKIVQSQSSMTQADFNIIMEIFPEFFRIGIFTILEYLYRKRQKDHCSSIYLYTNNRYSPEFPNLIAQYISYKLRLPDDCVFFDKTICAFKIGDKIIEKDRSEHKKSHNDFIRCTMLPKSTEICFIDDYFHKKMRHDKIYYIQPLPYNHDLSPNIIATRACSRMPQWFSEKKTLTQLLSIREHLDTKQYEIQCRISQKIMYYIKEFFHLTTFVPKTRKNRKNIGRFTRKRAKYHSEKNIP</sequence>
<reference evidence="1" key="1">
    <citation type="journal article" date="2020" name="Nature">
        <title>Giant virus diversity and host interactions through global metagenomics.</title>
        <authorList>
            <person name="Schulz F."/>
            <person name="Roux S."/>
            <person name="Paez-Espino D."/>
            <person name="Jungbluth S."/>
            <person name="Walsh D.A."/>
            <person name="Denef V.J."/>
            <person name="McMahon K.D."/>
            <person name="Konstantinidis K.T."/>
            <person name="Eloe-Fadrosh E.A."/>
            <person name="Kyrpides N.C."/>
            <person name="Woyke T."/>
        </authorList>
    </citation>
    <scope>NUCLEOTIDE SEQUENCE</scope>
    <source>
        <strain evidence="1">GVMAG-M-3300023174-124</strain>
    </source>
</reference>
<dbReference type="EMBL" id="MN739538">
    <property type="protein sequence ID" value="QHT11789.1"/>
    <property type="molecule type" value="Genomic_DNA"/>
</dbReference>
<evidence type="ECO:0000313" key="1">
    <source>
        <dbReference type="EMBL" id="QHT11789.1"/>
    </source>
</evidence>
<name>A0A6C0D796_9ZZZZ</name>
<proteinExistence type="predicted"/>
<dbReference type="AlphaFoldDB" id="A0A6C0D796"/>
<organism evidence="1">
    <name type="scientific">viral metagenome</name>
    <dbReference type="NCBI Taxonomy" id="1070528"/>
    <lineage>
        <taxon>unclassified sequences</taxon>
        <taxon>metagenomes</taxon>
        <taxon>organismal metagenomes</taxon>
    </lineage>
</organism>